<keyword evidence="1" id="KW-1133">Transmembrane helix</keyword>
<name>A0ABT9PUS3_9HYPH</name>
<organism evidence="2 3">
    <name type="scientific">Neorhizobium huautlense</name>
    <dbReference type="NCBI Taxonomy" id="67774"/>
    <lineage>
        <taxon>Bacteria</taxon>
        <taxon>Pseudomonadati</taxon>
        <taxon>Pseudomonadota</taxon>
        <taxon>Alphaproteobacteria</taxon>
        <taxon>Hyphomicrobiales</taxon>
        <taxon>Rhizobiaceae</taxon>
        <taxon>Rhizobium/Agrobacterium group</taxon>
        <taxon>Neorhizobium</taxon>
    </lineage>
</organism>
<accession>A0ABT9PUS3</accession>
<keyword evidence="3" id="KW-1185">Reference proteome</keyword>
<reference evidence="2 3" key="1">
    <citation type="submission" date="2023-07" db="EMBL/GenBank/DDBJ databases">
        <title>Sorghum-associated microbial communities from plants grown in Nebraska, USA.</title>
        <authorList>
            <person name="Schachtman D."/>
        </authorList>
    </citation>
    <scope>NUCLEOTIDE SEQUENCE [LARGE SCALE GENOMIC DNA]</scope>
    <source>
        <strain evidence="2 3">DS1307</strain>
    </source>
</reference>
<protein>
    <submittedName>
        <fullName evidence="2">Membrane protein</fullName>
    </submittedName>
</protein>
<evidence type="ECO:0000313" key="2">
    <source>
        <dbReference type="EMBL" id="MDP9837619.1"/>
    </source>
</evidence>
<dbReference type="Proteomes" id="UP001241472">
    <property type="component" value="Unassembled WGS sequence"/>
</dbReference>
<evidence type="ECO:0000313" key="3">
    <source>
        <dbReference type="Proteomes" id="UP001241472"/>
    </source>
</evidence>
<keyword evidence="1" id="KW-0472">Membrane</keyword>
<feature type="transmembrane region" description="Helical" evidence="1">
    <location>
        <begin position="12"/>
        <end position="29"/>
    </location>
</feature>
<sequence>MIGLLDGLKLGAGAVAGFVACLSINALVWQPAAEREARAAERASLQAATTIAIGELSNEADKARVRRRLCIERGGLYLNATGECLEKPTANDG</sequence>
<comment type="caution">
    <text evidence="2">The sequence shown here is derived from an EMBL/GenBank/DDBJ whole genome shotgun (WGS) entry which is preliminary data.</text>
</comment>
<proteinExistence type="predicted"/>
<evidence type="ECO:0000256" key="1">
    <source>
        <dbReference type="SAM" id="Phobius"/>
    </source>
</evidence>
<dbReference type="RefSeq" id="WP_306834504.1">
    <property type="nucleotide sequence ID" value="NZ_JAUSRF010000006.1"/>
</dbReference>
<keyword evidence="1" id="KW-0812">Transmembrane</keyword>
<dbReference type="EMBL" id="JAUSRF010000006">
    <property type="protein sequence ID" value="MDP9837619.1"/>
    <property type="molecule type" value="Genomic_DNA"/>
</dbReference>
<gene>
    <name evidence="2" type="ORF">J2T09_002371</name>
</gene>